<dbReference type="EMBL" id="JASJQH010000042">
    <property type="protein sequence ID" value="KAK9767977.1"/>
    <property type="molecule type" value="Genomic_DNA"/>
</dbReference>
<evidence type="ECO:0000256" key="1">
    <source>
        <dbReference type="ARBA" id="ARBA00022723"/>
    </source>
</evidence>
<keyword evidence="8" id="KW-1185">Reference proteome</keyword>
<evidence type="ECO:0000256" key="2">
    <source>
        <dbReference type="ARBA" id="ARBA00022771"/>
    </source>
</evidence>
<organism evidence="7 8">
    <name type="scientific">Basidiobolus ranarum</name>
    <dbReference type="NCBI Taxonomy" id="34480"/>
    <lineage>
        <taxon>Eukaryota</taxon>
        <taxon>Fungi</taxon>
        <taxon>Fungi incertae sedis</taxon>
        <taxon>Zoopagomycota</taxon>
        <taxon>Entomophthoromycotina</taxon>
        <taxon>Basidiobolomycetes</taxon>
        <taxon>Basidiobolales</taxon>
        <taxon>Basidiobolaceae</taxon>
        <taxon>Basidiobolus</taxon>
    </lineage>
</organism>
<gene>
    <name evidence="7" type="ORF">K7432_001747</name>
</gene>
<name>A0ABR2X2T1_9FUNG</name>
<dbReference type="InterPro" id="IPR057358">
    <property type="entry name" value="UBL_ZFAND1-like"/>
</dbReference>
<dbReference type="PANTHER" id="PTHR14677:SF20">
    <property type="entry name" value="ZINC FINGER AN1-TYPE CONTAINING 2A-RELATED"/>
    <property type="match status" value="1"/>
</dbReference>
<feature type="domain" description="AN1-type" evidence="6">
    <location>
        <begin position="4"/>
        <end position="52"/>
    </location>
</feature>
<keyword evidence="3" id="KW-0862">Zinc</keyword>
<dbReference type="Pfam" id="PF25327">
    <property type="entry name" value="UBL_ZFAND1"/>
    <property type="match status" value="1"/>
</dbReference>
<evidence type="ECO:0000313" key="8">
    <source>
        <dbReference type="Proteomes" id="UP001479436"/>
    </source>
</evidence>
<evidence type="ECO:0000259" key="6">
    <source>
        <dbReference type="PROSITE" id="PS51039"/>
    </source>
</evidence>
<keyword evidence="2 4" id="KW-0863">Zinc-finger</keyword>
<dbReference type="Proteomes" id="UP001479436">
    <property type="component" value="Unassembled WGS sequence"/>
</dbReference>
<evidence type="ECO:0000256" key="4">
    <source>
        <dbReference type="PROSITE-ProRule" id="PRU00449"/>
    </source>
</evidence>
<feature type="region of interest" description="Disordered" evidence="5">
    <location>
        <begin position="150"/>
        <end position="177"/>
    </location>
</feature>
<reference evidence="7 8" key="1">
    <citation type="submission" date="2023-04" db="EMBL/GenBank/DDBJ databases">
        <title>Genome of Basidiobolus ranarum AG-B5.</title>
        <authorList>
            <person name="Stajich J.E."/>
            <person name="Carter-House D."/>
            <person name="Gryganskyi A."/>
        </authorList>
    </citation>
    <scope>NUCLEOTIDE SEQUENCE [LARGE SCALE GENOMIC DNA]</scope>
    <source>
        <strain evidence="7 8">AG-B5</strain>
    </source>
</reference>
<dbReference type="Pfam" id="PF01428">
    <property type="entry name" value="zf-AN1"/>
    <property type="match status" value="2"/>
</dbReference>
<evidence type="ECO:0000313" key="7">
    <source>
        <dbReference type="EMBL" id="KAK9767977.1"/>
    </source>
</evidence>
<dbReference type="SMART" id="SM00154">
    <property type="entry name" value="ZnF_AN1"/>
    <property type="match status" value="2"/>
</dbReference>
<feature type="domain" description="AN1-type" evidence="6">
    <location>
        <begin position="90"/>
        <end position="138"/>
    </location>
</feature>
<proteinExistence type="predicted"/>
<dbReference type="SUPFAM" id="SSF118310">
    <property type="entry name" value="AN1-like Zinc finger"/>
    <property type="match status" value="2"/>
</dbReference>
<dbReference type="InterPro" id="IPR035896">
    <property type="entry name" value="AN1-like_Znf"/>
</dbReference>
<dbReference type="Gene3D" id="4.10.1110.10">
    <property type="entry name" value="AN1-like Zinc finger"/>
    <property type="match status" value="2"/>
</dbReference>
<evidence type="ECO:0000256" key="5">
    <source>
        <dbReference type="SAM" id="MobiDB-lite"/>
    </source>
</evidence>
<dbReference type="PROSITE" id="PS51039">
    <property type="entry name" value="ZF_AN1"/>
    <property type="match status" value="2"/>
</dbReference>
<accession>A0ABR2X2T1</accession>
<evidence type="ECO:0000256" key="3">
    <source>
        <dbReference type="ARBA" id="ARBA00022833"/>
    </source>
</evidence>
<dbReference type="InterPro" id="IPR000058">
    <property type="entry name" value="Znf_AN1"/>
</dbReference>
<protein>
    <recommendedName>
        <fullName evidence="6">AN1-type domain-containing protein</fullName>
    </recommendedName>
</protein>
<dbReference type="PANTHER" id="PTHR14677">
    <property type="entry name" value="ARSENITE INDUCUBLE RNA ASSOCIATED PROTEIN AIP-1-RELATED"/>
    <property type="match status" value="1"/>
</dbReference>
<comment type="caution">
    <text evidence="7">The sequence shown here is derived from an EMBL/GenBank/DDBJ whole genome shotgun (WGS) entry which is preliminary data.</text>
</comment>
<keyword evidence="1" id="KW-0479">Metal-binding</keyword>
<sequence>MEFPKLGTQCTFESCQQLDFLPFRCSLCKHIFCSEHRSIFQHNCALAQDINTPVCKTCGLALENEENIDTDQILREHIESNCKRHVRILPSIKQKCQFSTCGQSESVVSLCLYCTSVYCLKHRHAADHECSSKEDNANKAQEKRKNIQDLISKNIKKSTSTTSTTSVPSKPRKKSPVVELMRMKGKAKGDNEVPQALRFYLKCFLPIESKTPPVVMFFDKNWSLGKVLDKVTSAAKVTNMNNRVQDPAQKLHIFLQRTGEKLPITESLLSLEGQVFNGDTLVIEKTAESSIDPDSYLD</sequence>
<feature type="compositionally biased region" description="Low complexity" evidence="5">
    <location>
        <begin position="157"/>
        <end position="169"/>
    </location>
</feature>